<comment type="similarity">
    <text evidence="2">Belongs to the EMC1 family.</text>
</comment>
<keyword evidence="10" id="KW-0325">Glycoprotein</keyword>
<evidence type="ECO:0000256" key="9">
    <source>
        <dbReference type="ARBA" id="ARBA00023136"/>
    </source>
</evidence>
<feature type="domain" description="ER membrane protein complex subunit 1 C-terminal" evidence="13">
    <location>
        <begin position="656"/>
        <end position="870"/>
    </location>
</feature>
<feature type="chain" id="PRO_5045863313" description="ER membrane protein complex subunit 1" evidence="12">
    <location>
        <begin position="19"/>
        <end position="876"/>
    </location>
</feature>
<keyword evidence="8 11" id="KW-1133">Transmembrane helix</keyword>
<evidence type="ECO:0000313" key="14">
    <source>
        <dbReference type="EMBL" id="CAK9441805.1"/>
    </source>
</evidence>
<gene>
    <name evidence="14" type="ORF">LODBEIA_P56730</name>
</gene>
<dbReference type="GeneID" id="92210869"/>
<keyword evidence="7" id="KW-0256">Endoplasmic reticulum</keyword>
<evidence type="ECO:0000256" key="3">
    <source>
        <dbReference type="ARBA" id="ARBA00011276"/>
    </source>
</evidence>
<keyword evidence="9 11" id="KW-0472">Membrane</keyword>
<dbReference type="PANTHER" id="PTHR21573:SF0">
    <property type="entry name" value="ER MEMBRANE PROTEIN COMPLEX SUBUNIT 1"/>
    <property type="match status" value="1"/>
</dbReference>
<sequence length="876" mass="99093">MKSSLLGILALVLTVVNSVLVENAFSTSESINYLYQTPLSNIHVLGGKLVVATNKKGQLQGVDALHSGVLRWRLNPEVTRDHQLLFTSDRVYAWSGTTPEILETDNQGSIASREVEFQPRQLYASQLGELFVLDTSSNLHYLGGNDKEKDKDKTLVLHADVSRVDLDYAGGSTHVIVNCNKLLILSPEGEIKLQKDVNLGSIKEFKSGVVITENDQIFKYESRAKNFKRVENNEYNNLAVINSEYLYATSSDGIKIISIAKRAHEVHHLPAAANCKLFATPFNAFLVASNNLNRIVYDMSDFLYTHDAKSIKKIQFKLRENFPLEFLVEAGGEKNEKLGLLFLNDDLVGELVSLLDGERIKIISSPKSQASSRSHQYLLIDQPKSKQLKDDVELFTKETDGALVFTHWIQRTLRHLRELGHFVVHFKDWYYSDEVSEAFDKLVVFYEEDRKSLVALHSHEDAVFWDVPLTGQIGDFITIKQVIENDAPYLVVLFANSIHLIDPETGVQIDSKPVKNAVDVMPLDVNVAIECGSNFQLLAPLSEDVYLKKIEEGRIAGHVIPKGSTESIETWSNLLNEPIIKVESIPSNSKVSTVGIPLHDKSVIYKYLNPNLISVLTFEERLKLYLIDGISGDLLYTYAHPSAELVDPESINLVMDDNWLVYTFFTYQPRLEQRINAIDLFNSKLPTPETTNSTIAKIYAKSFIYPERILEIASTQSNHGITLKSIVAFTESGNLIELPKFVLNSRRPEHQMQAKEYQDDFRLMPYDPVIPKNNYQTLNHKYKLDYDEEKGGQSSAGKIMIRPTAYESTAVVCFYNDQNQFCTIVQPSSSFDLLGKKFEKLKLVGTIIVLLIAYIATKPYVADKKLKSQWLDYRKK</sequence>
<dbReference type="InterPro" id="IPR011047">
    <property type="entry name" value="Quinoprotein_ADH-like_sf"/>
</dbReference>
<evidence type="ECO:0000256" key="8">
    <source>
        <dbReference type="ARBA" id="ARBA00022989"/>
    </source>
</evidence>
<dbReference type="PANTHER" id="PTHR21573">
    <property type="entry name" value="ER MEMBRANE PROTEIN COMPLEX SUBUNIT 1"/>
    <property type="match status" value="1"/>
</dbReference>
<accession>A0ABP0ZU82</accession>
<dbReference type="InterPro" id="IPR026895">
    <property type="entry name" value="EMC1"/>
</dbReference>
<keyword evidence="6 12" id="KW-0732">Signal</keyword>
<evidence type="ECO:0000259" key="13">
    <source>
        <dbReference type="Pfam" id="PF07774"/>
    </source>
</evidence>
<evidence type="ECO:0000256" key="1">
    <source>
        <dbReference type="ARBA" id="ARBA00004115"/>
    </source>
</evidence>
<evidence type="ECO:0000256" key="4">
    <source>
        <dbReference type="ARBA" id="ARBA00020824"/>
    </source>
</evidence>
<feature type="signal peptide" evidence="12">
    <location>
        <begin position="1"/>
        <end position="18"/>
    </location>
</feature>
<comment type="subcellular location">
    <subcellularLocation>
        <location evidence="1">Endoplasmic reticulum membrane</location>
        <topology evidence="1">Single-pass type I membrane protein</topology>
    </subcellularLocation>
</comment>
<comment type="subunit">
    <text evidence="3">Component of the ER membrane protein complex (EMC).</text>
</comment>
<proteinExistence type="inferred from homology"/>
<dbReference type="EMBL" id="OZ022411">
    <property type="protein sequence ID" value="CAK9441805.1"/>
    <property type="molecule type" value="Genomic_DNA"/>
</dbReference>
<evidence type="ECO:0000256" key="10">
    <source>
        <dbReference type="ARBA" id="ARBA00023180"/>
    </source>
</evidence>
<evidence type="ECO:0000313" key="15">
    <source>
        <dbReference type="Proteomes" id="UP001497383"/>
    </source>
</evidence>
<dbReference type="Proteomes" id="UP001497383">
    <property type="component" value="Chromosome 7"/>
</dbReference>
<reference evidence="14 15" key="1">
    <citation type="submission" date="2024-03" db="EMBL/GenBank/DDBJ databases">
        <authorList>
            <person name="Brejova B."/>
        </authorList>
    </citation>
    <scope>NUCLEOTIDE SEQUENCE [LARGE SCALE GENOMIC DNA]</scope>
    <source>
        <strain evidence="14 15">CBS 14171</strain>
    </source>
</reference>
<protein>
    <recommendedName>
        <fullName evidence="4">ER membrane protein complex subunit 1</fullName>
    </recommendedName>
</protein>
<name>A0ABP0ZU82_9ASCO</name>
<dbReference type="Pfam" id="PF07774">
    <property type="entry name" value="EMC1_C"/>
    <property type="match status" value="1"/>
</dbReference>
<organism evidence="14 15">
    <name type="scientific">Lodderomyces beijingensis</name>
    <dbReference type="NCBI Taxonomy" id="1775926"/>
    <lineage>
        <taxon>Eukaryota</taxon>
        <taxon>Fungi</taxon>
        <taxon>Dikarya</taxon>
        <taxon>Ascomycota</taxon>
        <taxon>Saccharomycotina</taxon>
        <taxon>Pichiomycetes</taxon>
        <taxon>Debaryomycetaceae</taxon>
        <taxon>Candida/Lodderomyces clade</taxon>
        <taxon>Lodderomyces</taxon>
    </lineage>
</organism>
<keyword evidence="15" id="KW-1185">Reference proteome</keyword>
<evidence type="ECO:0000256" key="5">
    <source>
        <dbReference type="ARBA" id="ARBA00022692"/>
    </source>
</evidence>
<evidence type="ECO:0000256" key="11">
    <source>
        <dbReference type="SAM" id="Phobius"/>
    </source>
</evidence>
<evidence type="ECO:0000256" key="12">
    <source>
        <dbReference type="SAM" id="SignalP"/>
    </source>
</evidence>
<dbReference type="SUPFAM" id="SSF50998">
    <property type="entry name" value="Quinoprotein alcohol dehydrogenase-like"/>
    <property type="match status" value="1"/>
</dbReference>
<dbReference type="RefSeq" id="XP_066832611.1">
    <property type="nucleotide sequence ID" value="XM_066976031.1"/>
</dbReference>
<evidence type="ECO:0000256" key="6">
    <source>
        <dbReference type="ARBA" id="ARBA00022729"/>
    </source>
</evidence>
<evidence type="ECO:0000256" key="7">
    <source>
        <dbReference type="ARBA" id="ARBA00022824"/>
    </source>
</evidence>
<feature type="transmembrane region" description="Helical" evidence="11">
    <location>
        <begin position="843"/>
        <end position="861"/>
    </location>
</feature>
<keyword evidence="5 11" id="KW-0812">Transmembrane</keyword>
<dbReference type="InterPro" id="IPR011678">
    <property type="entry name" value="EMC1_C"/>
</dbReference>
<evidence type="ECO:0000256" key="2">
    <source>
        <dbReference type="ARBA" id="ARBA00007904"/>
    </source>
</evidence>